<dbReference type="PANTHER" id="PTHR11592">
    <property type="entry name" value="GLUTATHIONE PEROXIDASE"/>
    <property type="match status" value="1"/>
</dbReference>
<protein>
    <recommendedName>
        <fullName evidence="7">Glutathione peroxidase</fullName>
    </recommendedName>
</protein>
<reference evidence="11" key="3">
    <citation type="submission" date="2025-04" db="UniProtKB">
        <authorList>
            <consortium name="RefSeq"/>
        </authorList>
    </citation>
    <scope>IDENTIFICATION</scope>
    <source>
        <strain evidence="11">S238N-H82</strain>
        <tissue evidence="11">Testes</tissue>
    </source>
</reference>
<keyword evidence="6 7" id="KW-0560">Oxidoreductase</keyword>
<evidence type="ECO:0000256" key="4">
    <source>
        <dbReference type="ARBA" id="ARBA00022559"/>
    </source>
</evidence>
<reference evidence="9" key="1">
    <citation type="journal article" date="2008" name="Nature">
        <title>The amphioxus genome and the evolution of the chordate karyotype.</title>
        <authorList>
            <consortium name="US DOE Joint Genome Institute (JGI-PGF)"/>
            <person name="Putnam N.H."/>
            <person name="Butts T."/>
            <person name="Ferrier D.E.K."/>
            <person name="Furlong R.F."/>
            <person name="Hellsten U."/>
            <person name="Kawashima T."/>
            <person name="Robinson-Rechavi M."/>
            <person name="Shoguchi E."/>
            <person name="Terry A."/>
            <person name="Yu J.-K."/>
            <person name="Benito-Gutierrez E.L."/>
            <person name="Dubchak I."/>
            <person name="Garcia-Fernandez J."/>
            <person name="Gibson-Brown J.J."/>
            <person name="Grigoriev I.V."/>
            <person name="Horton A.C."/>
            <person name="de Jong P.J."/>
            <person name="Jurka J."/>
            <person name="Kapitonov V.V."/>
            <person name="Kohara Y."/>
            <person name="Kuroki Y."/>
            <person name="Lindquist E."/>
            <person name="Lucas S."/>
            <person name="Osoegawa K."/>
            <person name="Pennacchio L.A."/>
            <person name="Salamov A.A."/>
            <person name="Satou Y."/>
            <person name="Sauka-Spengler T."/>
            <person name="Schmutz J."/>
            <person name="Shin-I T."/>
            <person name="Toyoda A."/>
            <person name="Bronner-Fraser M."/>
            <person name="Fujiyama A."/>
            <person name="Holland L.Z."/>
            <person name="Holland P.W.H."/>
            <person name="Satoh N."/>
            <person name="Rokhsar D.S."/>
        </authorList>
    </citation>
    <scope>NUCLEOTIDE SEQUENCE [LARGE SCALE GENOMIC DNA]</scope>
    <source>
        <strain evidence="9">S238N-H82</strain>
        <tissue evidence="9">Testes</tissue>
    </source>
</reference>
<evidence type="ECO:0000313" key="9">
    <source>
        <dbReference type="EMBL" id="EEN53682.1"/>
    </source>
</evidence>
<evidence type="ECO:0000256" key="3">
    <source>
        <dbReference type="ARBA" id="ARBA00022525"/>
    </source>
</evidence>
<evidence type="ECO:0000313" key="10">
    <source>
        <dbReference type="Proteomes" id="UP000001554"/>
    </source>
</evidence>
<dbReference type="OMA" id="NHEILRC"/>
<dbReference type="Gene3D" id="3.40.30.10">
    <property type="entry name" value="Glutaredoxin"/>
    <property type="match status" value="1"/>
</dbReference>
<evidence type="ECO:0000256" key="7">
    <source>
        <dbReference type="RuleBase" id="RU000499"/>
    </source>
</evidence>
<name>C3Z0Y3_BRAFL</name>
<dbReference type="CDD" id="cd00340">
    <property type="entry name" value="GSH_Peroxidase"/>
    <property type="match status" value="1"/>
</dbReference>
<dbReference type="eggNOG" id="KOG1651">
    <property type="taxonomic scope" value="Eukaryota"/>
</dbReference>
<accession>C3Z0Y3</accession>
<sequence length="263" mass="29457">MNGPAHHGHGRLSHSKLHHAAPHPIELNTPLCPASVVGSFFELSAEALGGEMIPFSTYDGKVVLVVNVASASEHTTREYLQLNDLVATYGPKGLIVLGFCCNQFGNGEPFSNHEILRCLRAVRPGNRYSPNFQLFSKVDINGKHGHIVFEYLKLKLPFPSDNAATMAQEHLDICWSPVRRTDVSGNFEKFLVASDGQPYRRYSWRTAPEDLCKDIEELLRKVTRTNREQGNTGAKNDRPVLFNSKKYMQESITRSTVRDDAAY</sequence>
<dbReference type="PANTHER" id="PTHR11592:SF88">
    <property type="entry name" value="GLUTATHIONE PEROXIDASE-RELATED"/>
    <property type="match status" value="1"/>
</dbReference>
<dbReference type="PRINTS" id="PR01011">
    <property type="entry name" value="GLUTPROXDASE"/>
</dbReference>
<comment type="similarity">
    <text evidence="2 7">Belongs to the glutathione peroxidase family.</text>
</comment>
<gene>
    <name evidence="11" type="primary">LOC118417657</name>
    <name evidence="8" type="ORF">BRAFLDRAFT_111866</name>
    <name evidence="9" type="ORF">BRAFLDRAFT_77428</name>
</gene>
<reference evidence="10" key="2">
    <citation type="journal article" date="2020" name="Nat. Ecol. Evol.">
        <title>Deeply conserved synteny resolves early events in vertebrate evolution.</title>
        <authorList>
            <person name="Simakov O."/>
            <person name="Marletaz F."/>
            <person name="Yue J.X."/>
            <person name="O'Connell B."/>
            <person name="Jenkins J."/>
            <person name="Brandt A."/>
            <person name="Calef R."/>
            <person name="Tung C.H."/>
            <person name="Huang T.K."/>
            <person name="Schmutz J."/>
            <person name="Satoh N."/>
            <person name="Yu J.K."/>
            <person name="Putnam N.H."/>
            <person name="Green R.E."/>
            <person name="Rokhsar D.S."/>
        </authorList>
    </citation>
    <scope>NUCLEOTIDE SEQUENCE [LARGE SCALE GENOMIC DNA]</scope>
    <source>
        <strain evidence="10">S238N-H82</strain>
    </source>
</reference>
<evidence type="ECO:0000313" key="11">
    <source>
        <dbReference type="RefSeq" id="XP_035679184.1"/>
    </source>
</evidence>
<dbReference type="Pfam" id="PF00255">
    <property type="entry name" value="GSHPx"/>
    <property type="match status" value="1"/>
</dbReference>
<dbReference type="STRING" id="7739.C3Z0Y3"/>
<dbReference type="EMBL" id="GG666836">
    <property type="protein sequence ID" value="EEN41552.1"/>
    <property type="molecule type" value="Genomic_DNA"/>
</dbReference>
<dbReference type="PROSITE" id="PS51355">
    <property type="entry name" value="GLUTATHIONE_PEROXID_3"/>
    <property type="match status" value="1"/>
</dbReference>
<dbReference type="Proteomes" id="UP000001554">
    <property type="component" value="Chromosome 6"/>
</dbReference>
<dbReference type="AlphaFoldDB" id="C3Z0Y3"/>
<evidence type="ECO:0000256" key="1">
    <source>
        <dbReference type="ARBA" id="ARBA00004613"/>
    </source>
</evidence>
<comment type="subcellular location">
    <subcellularLocation>
        <location evidence="1">Secreted</location>
    </subcellularLocation>
</comment>
<evidence type="ECO:0000256" key="5">
    <source>
        <dbReference type="ARBA" id="ARBA00022729"/>
    </source>
</evidence>
<dbReference type="GO" id="GO:0005576">
    <property type="term" value="C:extracellular region"/>
    <property type="evidence" value="ECO:0007669"/>
    <property type="project" value="UniProtKB-SubCell"/>
</dbReference>
<dbReference type="SUPFAM" id="SSF52833">
    <property type="entry name" value="Thioredoxin-like"/>
    <property type="match status" value="1"/>
</dbReference>
<dbReference type="InterPro" id="IPR036249">
    <property type="entry name" value="Thioredoxin-like_sf"/>
</dbReference>
<dbReference type="OrthoDB" id="446890at2759"/>
<dbReference type="EMBL" id="GG666571">
    <property type="protein sequence ID" value="EEN53682.1"/>
    <property type="molecule type" value="Genomic_DNA"/>
</dbReference>
<evidence type="ECO:0000313" key="8">
    <source>
        <dbReference type="EMBL" id="EEN41552.1"/>
    </source>
</evidence>
<dbReference type="RefSeq" id="XP_035679184.1">
    <property type="nucleotide sequence ID" value="XM_035823291.1"/>
</dbReference>
<keyword evidence="4 7" id="KW-0575">Peroxidase</keyword>
<dbReference type="KEGG" id="bfo:118417657"/>
<keyword evidence="3" id="KW-0964">Secreted</keyword>
<dbReference type="InterPro" id="IPR000889">
    <property type="entry name" value="Glutathione_peroxidase"/>
</dbReference>
<dbReference type="GO" id="GO:0004602">
    <property type="term" value="F:glutathione peroxidase activity"/>
    <property type="evidence" value="ECO:0000318"/>
    <property type="project" value="GO_Central"/>
</dbReference>
<organism>
    <name type="scientific">Branchiostoma floridae</name>
    <name type="common">Florida lancelet</name>
    <name type="synonym">Amphioxus</name>
    <dbReference type="NCBI Taxonomy" id="7739"/>
    <lineage>
        <taxon>Eukaryota</taxon>
        <taxon>Metazoa</taxon>
        <taxon>Chordata</taxon>
        <taxon>Cephalochordata</taxon>
        <taxon>Leptocardii</taxon>
        <taxon>Amphioxiformes</taxon>
        <taxon>Branchiostomatidae</taxon>
        <taxon>Branchiostoma</taxon>
    </lineage>
</organism>
<proteinExistence type="inferred from homology"/>
<dbReference type="GO" id="GO:0006979">
    <property type="term" value="P:response to oxidative stress"/>
    <property type="evidence" value="ECO:0007669"/>
    <property type="project" value="InterPro"/>
</dbReference>
<keyword evidence="5" id="KW-0732">Signal</keyword>
<dbReference type="GeneID" id="118417657"/>
<evidence type="ECO:0000256" key="2">
    <source>
        <dbReference type="ARBA" id="ARBA00006926"/>
    </source>
</evidence>
<keyword evidence="10" id="KW-1185">Reference proteome</keyword>
<evidence type="ECO:0000256" key="6">
    <source>
        <dbReference type="ARBA" id="ARBA00023002"/>
    </source>
</evidence>